<organism evidence="9 10">
    <name type="scientific">Oikopleura dioica</name>
    <name type="common">Tunicate</name>
    <dbReference type="NCBI Taxonomy" id="34765"/>
    <lineage>
        <taxon>Eukaryota</taxon>
        <taxon>Metazoa</taxon>
        <taxon>Chordata</taxon>
        <taxon>Tunicata</taxon>
        <taxon>Appendicularia</taxon>
        <taxon>Copelata</taxon>
        <taxon>Oikopleuridae</taxon>
        <taxon>Oikopleura</taxon>
    </lineage>
</organism>
<reference evidence="9 10" key="1">
    <citation type="submission" date="2021-04" db="EMBL/GenBank/DDBJ databases">
        <authorList>
            <person name="Bliznina A."/>
        </authorList>
    </citation>
    <scope>NUCLEOTIDE SEQUENCE [LARGE SCALE GENOMIC DNA]</scope>
</reference>
<dbReference type="Proteomes" id="UP001158576">
    <property type="component" value="Chromosome 2"/>
</dbReference>
<feature type="compositionally biased region" description="Basic and acidic residues" evidence="7">
    <location>
        <begin position="296"/>
        <end position="305"/>
    </location>
</feature>
<keyword evidence="4" id="KW-0804">Transcription</keyword>
<keyword evidence="10" id="KW-1185">Reference proteome</keyword>
<keyword evidence="3 6" id="KW-0238">DNA-binding</keyword>
<protein>
    <submittedName>
        <fullName evidence="9">Oidioi.mRNA.OKI2018_I69.chr2.g4735.t1.cds</fullName>
    </submittedName>
</protein>
<gene>
    <name evidence="9" type="ORF">OKIOD_LOCUS13500</name>
</gene>
<dbReference type="SMART" id="SM00425">
    <property type="entry name" value="TBOX"/>
    <property type="match status" value="1"/>
</dbReference>
<dbReference type="PROSITE" id="PS50252">
    <property type="entry name" value="TBOX_3"/>
    <property type="match status" value="1"/>
</dbReference>
<proteinExistence type="predicted"/>
<name>A0ABN7T7C8_OIKDI</name>
<dbReference type="PRINTS" id="PR00937">
    <property type="entry name" value="TBOX"/>
</dbReference>
<evidence type="ECO:0000256" key="5">
    <source>
        <dbReference type="ARBA" id="ARBA00023242"/>
    </source>
</evidence>
<evidence type="ECO:0000313" key="10">
    <source>
        <dbReference type="Proteomes" id="UP001158576"/>
    </source>
</evidence>
<keyword evidence="2" id="KW-0805">Transcription regulation</keyword>
<evidence type="ECO:0000256" key="7">
    <source>
        <dbReference type="SAM" id="MobiDB-lite"/>
    </source>
</evidence>
<evidence type="ECO:0000256" key="2">
    <source>
        <dbReference type="ARBA" id="ARBA00023015"/>
    </source>
</evidence>
<dbReference type="SUPFAM" id="SSF49417">
    <property type="entry name" value="p53-like transcription factors"/>
    <property type="match status" value="1"/>
</dbReference>
<dbReference type="InterPro" id="IPR036960">
    <property type="entry name" value="T-box_sf"/>
</dbReference>
<dbReference type="InterPro" id="IPR008967">
    <property type="entry name" value="p53-like_TF_DNA-bd_sf"/>
</dbReference>
<evidence type="ECO:0000259" key="8">
    <source>
        <dbReference type="PROSITE" id="PS50252"/>
    </source>
</evidence>
<feature type="domain" description="T-box" evidence="8">
    <location>
        <begin position="57"/>
        <end position="238"/>
    </location>
</feature>
<dbReference type="Pfam" id="PF00907">
    <property type="entry name" value="T-box"/>
    <property type="match status" value="1"/>
</dbReference>
<evidence type="ECO:0000313" key="9">
    <source>
        <dbReference type="EMBL" id="CAG5110323.1"/>
    </source>
</evidence>
<comment type="subcellular location">
    <subcellularLocation>
        <location evidence="1 6">Nucleus</location>
    </subcellularLocation>
</comment>
<dbReference type="InterPro" id="IPR001699">
    <property type="entry name" value="TF_T-box"/>
</dbReference>
<dbReference type="PROSITE" id="PS01283">
    <property type="entry name" value="TBOX_1"/>
    <property type="match status" value="1"/>
</dbReference>
<dbReference type="PANTHER" id="PTHR11267">
    <property type="entry name" value="T-BOX PROTEIN-RELATED"/>
    <property type="match status" value="1"/>
</dbReference>
<sequence length="427" mass="47624">MISPFGAFPFPAAHRTFLGTPSGPFTGFPRTSQALPGIGGLQRQETRIIDEDIKAELDEKHLWEDFHKIGTEMVITKNGRRMFPSFKAKVSGLDPRANYVMMVDIVPVDENRYKFHNGRWLVAGKADPEMHPRMFIHPDSPCSGSHWMSRPNISFHKMKLTNNISDRTGSTILNSMHKYQPRFHIARCDDLSKLSFCSSFSKTFTFPEMSFIAVTAYQNERITQLKIDHNPFAKGFRDNGHARKDKKRSASIKCAQENAKKIKLDSSCSSTNEEEIDEIVVDVENIEDSAISPFSEENKQEENLVKHNTSSSSSSGSSSTQDQSEASNPAIGEIKEENSSNAGDSSPSNSSEENSIETSRSLPVESLNSSPVEDKPYFPLFLGANPLASAYARQILQSVPIVPFTPIVNPLAEKLYLEAIRAKLPNF</sequence>
<accession>A0ABN7T7C8</accession>
<evidence type="ECO:0000256" key="6">
    <source>
        <dbReference type="PROSITE-ProRule" id="PRU00201"/>
    </source>
</evidence>
<dbReference type="InterPro" id="IPR046360">
    <property type="entry name" value="T-box_DNA-bd"/>
</dbReference>
<dbReference type="PANTHER" id="PTHR11267:SF181">
    <property type="entry name" value="OPTOMOTOR-BLIND PROTEIN"/>
    <property type="match status" value="1"/>
</dbReference>
<evidence type="ECO:0000256" key="3">
    <source>
        <dbReference type="ARBA" id="ARBA00023125"/>
    </source>
</evidence>
<feature type="compositionally biased region" description="Low complexity" evidence="7">
    <location>
        <begin position="339"/>
        <end position="361"/>
    </location>
</feature>
<comment type="caution">
    <text evidence="6">Lacks conserved residue(s) required for the propagation of feature annotation.</text>
</comment>
<dbReference type="InterPro" id="IPR018186">
    <property type="entry name" value="TF_T-box_CS"/>
</dbReference>
<dbReference type="EMBL" id="OU015567">
    <property type="protein sequence ID" value="CAG5110323.1"/>
    <property type="molecule type" value="Genomic_DNA"/>
</dbReference>
<evidence type="ECO:0000256" key="1">
    <source>
        <dbReference type="ARBA" id="ARBA00004123"/>
    </source>
</evidence>
<feature type="region of interest" description="Disordered" evidence="7">
    <location>
        <begin position="291"/>
        <end position="370"/>
    </location>
</feature>
<evidence type="ECO:0000256" key="4">
    <source>
        <dbReference type="ARBA" id="ARBA00023163"/>
    </source>
</evidence>
<feature type="compositionally biased region" description="Low complexity" evidence="7">
    <location>
        <begin position="310"/>
        <end position="319"/>
    </location>
</feature>
<keyword evidence="5 6" id="KW-0539">Nucleus</keyword>
<dbReference type="Gene3D" id="2.60.40.820">
    <property type="entry name" value="Transcription factor, T-box"/>
    <property type="match status" value="1"/>
</dbReference>